<feature type="compositionally biased region" description="Basic and acidic residues" evidence="5">
    <location>
        <begin position="586"/>
        <end position="597"/>
    </location>
</feature>
<organism evidence="7 8">
    <name type="scientific">Chondrus crispus</name>
    <name type="common">Carrageen Irish moss</name>
    <name type="synonym">Polymorpha crispa</name>
    <dbReference type="NCBI Taxonomy" id="2769"/>
    <lineage>
        <taxon>Eukaryota</taxon>
        <taxon>Rhodophyta</taxon>
        <taxon>Florideophyceae</taxon>
        <taxon>Rhodymeniophycidae</taxon>
        <taxon>Gigartinales</taxon>
        <taxon>Gigartinaceae</taxon>
        <taxon>Chondrus</taxon>
    </lineage>
</organism>
<dbReference type="InterPro" id="IPR029047">
    <property type="entry name" value="HSP70_peptide-bd_sf"/>
</dbReference>
<name>R7QK04_CHOCR</name>
<keyword evidence="8" id="KW-1185">Reference proteome</keyword>
<evidence type="ECO:0000256" key="1">
    <source>
        <dbReference type="ARBA" id="ARBA00004141"/>
    </source>
</evidence>
<dbReference type="Gene3D" id="2.60.34.10">
    <property type="entry name" value="Substrate Binding Domain Of DNAk, Chain A, domain 1"/>
    <property type="match status" value="1"/>
</dbReference>
<dbReference type="Gramene" id="CDF38063">
    <property type="protein sequence ID" value="CDF38063"/>
    <property type="gene ID" value="CHC_T00000491001"/>
</dbReference>
<dbReference type="KEGG" id="ccp:CHC_T00000491001"/>
<feature type="transmembrane region" description="Helical" evidence="6">
    <location>
        <begin position="252"/>
        <end position="273"/>
    </location>
</feature>
<dbReference type="GO" id="GO:0016020">
    <property type="term" value="C:membrane"/>
    <property type="evidence" value="ECO:0007669"/>
    <property type="project" value="UniProtKB-SubCell"/>
</dbReference>
<dbReference type="PANTHER" id="PTHR17920">
    <property type="entry name" value="TRANSMEMBRANE AND COILED-COIL DOMAIN-CONTAINING PROTEIN 4 TMCO4"/>
    <property type="match status" value="1"/>
</dbReference>
<feature type="region of interest" description="Disordered" evidence="5">
    <location>
        <begin position="116"/>
        <end position="165"/>
    </location>
</feature>
<dbReference type="PANTHER" id="PTHR17920:SF3">
    <property type="entry name" value="TRANSMEMBRANE AND COILED-COIL DOMAIN-CONTAINING PROTEIN 4"/>
    <property type="match status" value="1"/>
</dbReference>
<keyword evidence="2 6" id="KW-0812">Transmembrane</keyword>
<feature type="compositionally biased region" description="Basic and acidic residues" evidence="5">
    <location>
        <begin position="116"/>
        <end position="131"/>
    </location>
</feature>
<dbReference type="GeneID" id="17325651"/>
<dbReference type="AlphaFoldDB" id="R7QK04"/>
<feature type="region of interest" description="Disordered" evidence="5">
    <location>
        <begin position="869"/>
        <end position="935"/>
    </location>
</feature>
<feature type="compositionally biased region" description="Polar residues" evidence="5">
    <location>
        <begin position="628"/>
        <end position="651"/>
    </location>
</feature>
<reference evidence="8" key="1">
    <citation type="journal article" date="2013" name="Proc. Natl. Acad. Sci. U.S.A.">
        <title>Genome structure and metabolic features in the red seaweed Chondrus crispus shed light on evolution of the Archaeplastida.</title>
        <authorList>
            <person name="Collen J."/>
            <person name="Porcel B."/>
            <person name="Carre W."/>
            <person name="Ball S.G."/>
            <person name="Chaparro C."/>
            <person name="Tonon T."/>
            <person name="Barbeyron T."/>
            <person name="Michel G."/>
            <person name="Noel B."/>
            <person name="Valentin K."/>
            <person name="Elias M."/>
            <person name="Artiguenave F."/>
            <person name="Arun A."/>
            <person name="Aury J.M."/>
            <person name="Barbosa-Neto J.F."/>
            <person name="Bothwell J.H."/>
            <person name="Bouget F.Y."/>
            <person name="Brillet L."/>
            <person name="Cabello-Hurtado F."/>
            <person name="Capella-Gutierrez S."/>
            <person name="Charrier B."/>
            <person name="Cladiere L."/>
            <person name="Cock J.M."/>
            <person name="Coelho S.M."/>
            <person name="Colleoni C."/>
            <person name="Czjzek M."/>
            <person name="Da Silva C."/>
            <person name="Delage L."/>
            <person name="Denoeud F."/>
            <person name="Deschamps P."/>
            <person name="Dittami S.M."/>
            <person name="Gabaldon T."/>
            <person name="Gachon C.M."/>
            <person name="Groisillier A."/>
            <person name="Herve C."/>
            <person name="Jabbari K."/>
            <person name="Katinka M."/>
            <person name="Kloareg B."/>
            <person name="Kowalczyk N."/>
            <person name="Labadie K."/>
            <person name="Leblanc C."/>
            <person name="Lopez P.J."/>
            <person name="McLachlan D.H."/>
            <person name="Meslet-Cladiere L."/>
            <person name="Moustafa A."/>
            <person name="Nehr Z."/>
            <person name="Nyvall Collen P."/>
            <person name="Panaud O."/>
            <person name="Partensky F."/>
            <person name="Poulain J."/>
            <person name="Rensing S.A."/>
            <person name="Rousvoal S."/>
            <person name="Samson G."/>
            <person name="Symeonidi A."/>
            <person name="Weissenbach J."/>
            <person name="Zambounis A."/>
            <person name="Wincker P."/>
            <person name="Boyen C."/>
        </authorList>
    </citation>
    <scope>NUCLEOTIDE SEQUENCE [LARGE SCALE GENOMIC DNA]</scope>
    <source>
        <strain evidence="8">cv. Stackhouse</strain>
    </source>
</reference>
<comment type="subcellular location">
    <subcellularLocation>
        <location evidence="1">Membrane</location>
        <topology evidence="1">Multi-pass membrane protein</topology>
    </subcellularLocation>
</comment>
<dbReference type="SUPFAM" id="SSF100920">
    <property type="entry name" value="Heat shock protein 70kD (HSP70), peptide-binding domain"/>
    <property type="match status" value="1"/>
</dbReference>
<gene>
    <name evidence="7" type="ORF">CHC_T00000491001</name>
</gene>
<feature type="transmembrane region" description="Helical" evidence="6">
    <location>
        <begin position="36"/>
        <end position="54"/>
    </location>
</feature>
<feature type="region of interest" description="Disordered" evidence="5">
    <location>
        <begin position="515"/>
        <end position="537"/>
    </location>
</feature>
<feature type="region of interest" description="Disordered" evidence="5">
    <location>
        <begin position="619"/>
        <end position="674"/>
    </location>
</feature>
<accession>R7QK04</accession>
<dbReference type="RefSeq" id="XP_005717932.1">
    <property type="nucleotide sequence ID" value="XM_005717875.1"/>
</dbReference>
<evidence type="ECO:0000256" key="2">
    <source>
        <dbReference type="ARBA" id="ARBA00022692"/>
    </source>
</evidence>
<feature type="compositionally biased region" description="Basic and acidic residues" evidence="5">
    <location>
        <begin position="463"/>
        <end position="473"/>
    </location>
</feature>
<evidence type="ECO:0000256" key="4">
    <source>
        <dbReference type="ARBA" id="ARBA00023136"/>
    </source>
</evidence>
<feature type="compositionally biased region" description="Low complexity" evidence="5">
    <location>
        <begin position="474"/>
        <end position="487"/>
    </location>
</feature>
<keyword evidence="4 6" id="KW-0472">Membrane</keyword>
<evidence type="ECO:0000256" key="5">
    <source>
        <dbReference type="SAM" id="MobiDB-lite"/>
    </source>
</evidence>
<dbReference type="EMBL" id="HG001897">
    <property type="protein sequence ID" value="CDF38063.1"/>
    <property type="molecule type" value="Genomic_DNA"/>
</dbReference>
<feature type="compositionally biased region" description="Polar residues" evidence="5">
    <location>
        <begin position="517"/>
        <end position="530"/>
    </location>
</feature>
<feature type="region of interest" description="Disordered" evidence="5">
    <location>
        <begin position="570"/>
        <end position="604"/>
    </location>
</feature>
<evidence type="ECO:0000256" key="3">
    <source>
        <dbReference type="ARBA" id="ARBA00022989"/>
    </source>
</evidence>
<sequence length="935" mass="103077">MLFGLTGGLIAPALLSALAGVGVASAAGLAASGTLASGAVVGGLFGVAGAGFTVKKARNRVSTNLEEFDFERPDDPRVVDTRKKKAERERLKMEKLIAQRLREEAEAAGVLAIEDAPEKDSKAFDPEKELPHPPSLSEDEFDDEAESKKHRRFGSKKKKKRQKLKVGSRGLEAASHFPSLHVCICVPSWLTDRSFGAALDQFEPALKQELPASQHIALRWESRRLYEMGLAFAKFWASKATVTTVQQAYPHAVAAASSVAGAVAFAFAMPLTIMSCMDYVDNPWSILVSRSNGAGEELADVLVERSYGKRPVSLFGYSIGARVVFKCLESLAERGALGIVDNIYVMGAAVTADPERWKKIRPVVAGRIVNAYGSYDWALAFFHRGCGHGVYVSGLRRVELEGVENLNMSYLGIEGHRELKDCVPRVMKAMGLGLGYIIMPPARLVRRRGRRRSKTRGDSPVCEEPKRLDKSEKAGSSSSSPSENGSNQHLNGMRNDRFWKSESPEDIAAETELEIDQNLSLPPNVESQAPSDRAGTLNEGTVSIVDMAVIDGEKLAKKKKSKSWLSWNAWTGHSSKSSSKSKSKKLTTEEARSEELHGTGQDAVTANYLQADLPSEDARLPRIEESGPTMNDPYSSTSQRDDQYASTNTELDNFDEDDVGLPDDDDENEEEFDWEKQRRIWEEQERQIQERGFADSAAEIEMSHKMILGVGIEVAGRRIHGYLEQDADLPVAKKEELFTNCLEDQRGVVVRIYEHEKRTKSVSLNNLKSDEQYPKLLGELELKLRESAVKGKLRIAVAMSTCENGDVYAEAEERFPDGSIGDKTELLVRRAELCTMAERTRLEAAERKRIEAQLQKELRIRAGPEALALPPAAETSIEISNEKNRPEIEEPEFGNEKADSNLREGGGAKPVDGHIQDSQTPGPRGKSEEDVTQAC</sequence>
<dbReference type="Pfam" id="PF05277">
    <property type="entry name" value="DUF726"/>
    <property type="match status" value="2"/>
</dbReference>
<dbReference type="InterPro" id="IPR007941">
    <property type="entry name" value="DUF726"/>
</dbReference>
<keyword evidence="3 6" id="KW-1133">Transmembrane helix</keyword>
<feature type="compositionally biased region" description="Acidic residues" evidence="5">
    <location>
        <begin position="652"/>
        <end position="673"/>
    </location>
</feature>
<protein>
    <submittedName>
        <fullName evidence="7">Uncharacterized protein</fullName>
    </submittedName>
</protein>
<proteinExistence type="predicted"/>
<dbReference type="Proteomes" id="UP000012073">
    <property type="component" value="Unassembled WGS sequence"/>
</dbReference>
<evidence type="ECO:0000313" key="8">
    <source>
        <dbReference type="Proteomes" id="UP000012073"/>
    </source>
</evidence>
<feature type="compositionally biased region" description="Basic residues" evidence="5">
    <location>
        <begin position="148"/>
        <end position="165"/>
    </location>
</feature>
<feature type="region of interest" description="Disordered" evidence="5">
    <location>
        <begin position="447"/>
        <end position="494"/>
    </location>
</feature>
<feature type="compositionally biased region" description="Basic and acidic residues" evidence="5">
    <location>
        <begin position="880"/>
        <end position="902"/>
    </location>
</feature>
<dbReference type="OrthoDB" id="277931at2759"/>
<evidence type="ECO:0000313" key="7">
    <source>
        <dbReference type="EMBL" id="CDF38063.1"/>
    </source>
</evidence>
<evidence type="ECO:0000256" key="6">
    <source>
        <dbReference type="SAM" id="Phobius"/>
    </source>
</evidence>